<dbReference type="EMBL" id="NMUH01000170">
    <property type="protein sequence ID" value="MQL73513.1"/>
    <property type="molecule type" value="Genomic_DNA"/>
</dbReference>
<evidence type="ECO:0000313" key="2">
    <source>
        <dbReference type="EMBL" id="MQL73513.1"/>
    </source>
</evidence>
<feature type="transmembrane region" description="Helical" evidence="1">
    <location>
        <begin position="455"/>
        <end position="488"/>
    </location>
</feature>
<feature type="transmembrane region" description="Helical" evidence="1">
    <location>
        <begin position="648"/>
        <end position="675"/>
    </location>
</feature>
<evidence type="ECO:0000313" key="3">
    <source>
        <dbReference type="Proteomes" id="UP000652761"/>
    </source>
</evidence>
<evidence type="ECO:0000256" key="1">
    <source>
        <dbReference type="SAM" id="Phobius"/>
    </source>
</evidence>
<accession>A0A843TVR7</accession>
<keyword evidence="1" id="KW-0472">Membrane</keyword>
<feature type="non-terminal residue" evidence="2">
    <location>
        <position position="1"/>
    </location>
</feature>
<comment type="caution">
    <text evidence="2">The sequence shown here is derived from an EMBL/GenBank/DDBJ whole genome shotgun (WGS) entry which is preliminary data.</text>
</comment>
<protein>
    <submittedName>
        <fullName evidence="2">Uncharacterized protein</fullName>
    </submittedName>
</protein>
<feature type="transmembrane region" description="Helical" evidence="1">
    <location>
        <begin position="605"/>
        <end position="628"/>
    </location>
</feature>
<keyword evidence="3" id="KW-1185">Reference proteome</keyword>
<sequence>GLELEEQVVDLEQAFSPRFLPSFGLSSTSSKSQQRIRVGHEEAGRCVSVASEVPDATVIRVTMSVCVASLSRPVSPTCLNVTTDQWVATAFCRFGRLTPVRVASMLLTRWGGPSHSGCRGLKALAGYPFPLSLLFLPFPSSPALGRLPSDDPSVEQPASSCGAAKRRRGARRRWRCVVKALHGSWATPGLRISAVCLSTDVATAVRGMRQVTSLCSATEGDTFVAVSWQWCQKGRPFVRALVGRRTILRVRACLSLAGLVVCYKPAVWRGFVVLPRLFARLHGGYSLAVPSFRGRRWSALVRTRASGGFRSVSSRSSDPWVAARPSGPLARVREVESLQWYQSEESTEICVRLPCMIRVRASGCSCCCTACVASVVARRVRAVAARLAVDSLAVVFPVWRTLAGKSRCGAPGRLRRIGCVGAAQAERACVWCGLHRCRVVCGIGGRCLCLVGCPFVVAVCVVLVLCGWSLICAPLCAVLCLVGVVAWAKQYNVTFTYYESTKGYNCSNNLNSALGVRLYRLLHESLVTVYTSLRHLPVVVVGLVLTGCELWLRCIAWLPYVLVRFSITVCCCPGEGFSQGCSMLNDALVVLVEVVPGSARVASAVLLAAMFSLMVYCAVWLGCVLVRFSQDGSWRFWWRFSPKLLHGAGSLLCFLASCVLAQMVVWAGAGVACCALSGLRSFACGLSSTMCCAMCLIVRFVCRFTICSVLEALSVPPLGHSVLACALWLYRYRCGVAALPRLGVSRVVVGNRVLYRVLPVTEWVADWLVPTVRPVGGCSRVVFGWHFPLFGPDLASLSTCGVVVPFGRTSRLSLLFFPFPSSPALGRLPSGDPSVERPASLCEAEERRRGARRRWPCIVKALRGSWVAPGLRIPVVCLLTDVTTAVRIATPVEESAWSGATLSQRGAFEGVFGATSVLELAADRVDSGAEGKMVVWTAALSRLQSSLVVLGVGPQLGQAAVLRELCVSMAALSHPSAGAEAGARLASRACGLWVPLLAASGGGLVVVVVMAFPSVIRCPSLHDGYSLVVPNLCGRRWSVLVQTRASGGSRSVSSRYHSFVLGCQSVVAPACMASRPCGVSGVRGGSTCGPSTLWRSEVAVLVARRYSHLVVAWSRWACRGFLPMCVLVSAGIVCVARPRLVVMASYCSLPLLSSTML</sequence>
<proteinExistence type="predicted"/>
<feature type="transmembrane region" description="Helical" evidence="1">
    <location>
        <begin position="992"/>
        <end position="1012"/>
    </location>
</feature>
<dbReference type="AlphaFoldDB" id="A0A843TVR7"/>
<name>A0A843TVR7_COLES</name>
<keyword evidence="1" id="KW-0812">Transmembrane</keyword>
<organism evidence="2 3">
    <name type="scientific">Colocasia esculenta</name>
    <name type="common">Wild taro</name>
    <name type="synonym">Arum esculentum</name>
    <dbReference type="NCBI Taxonomy" id="4460"/>
    <lineage>
        <taxon>Eukaryota</taxon>
        <taxon>Viridiplantae</taxon>
        <taxon>Streptophyta</taxon>
        <taxon>Embryophyta</taxon>
        <taxon>Tracheophyta</taxon>
        <taxon>Spermatophyta</taxon>
        <taxon>Magnoliopsida</taxon>
        <taxon>Liliopsida</taxon>
        <taxon>Araceae</taxon>
        <taxon>Aroideae</taxon>
        <taxon>Colocasieae</taxon>
        <taxon>Colocasia</taxon>
    </lineage>
</organism>
<keyword evidence="1" id="KW-1133">Transmembrane helix</keyword>
<reference evidence="2" key="1">
    <citation type="submission" date="2017-07" db="EMBL/GenBank/DDBJ databases">
        <title>Taro Niue Genome Assembly and Annotation.</title>
        <authorList>
            <person name="Atibalentja N."/>
            <person name="Keating K."/>
            <person name="Fields C.J."/>
        </authorList>
    </citation>
    <scope>NUCLEOTIDE SEQUENCE</scope>
    <source>
        <strain evidence="2">Niue_2</strain>
        <tissue evidence="2">Leaf</tissue>
    </source>
</reference>
<dbReference type="Proteomes" id="UP000652761">
    <property type="component" value="Unassembled WGS sequence"/>
</dbReference>
<gene>
    <name evidence="2" type="ORF">Taro_005850</name>
</gene>
<feature type="transmembrane region" description="Helical" evidence="1">
    <location>
        <begin position="682"/>
        <end position="701"/>
    </location>
</feature>